<protein>
    <submittedName>
        <fullName evidence="1">Uncharacterized protein</fullName>
    </submittedName>
</protein>
<evidence type="ECO:0000313" key="2">
    <source>
        <dbReference type="Proteomes" id="UP001213681"/>
    </source>
</evidence>
<keyword evidence="2" id="KW-1185">Reference proteome</keyword>
<dbReference type="GeneID" id="81599210"/>
<sequence>MLVQSESSEELHLPELRFFDFLAESSACDSSAIIGDMATPSAIEIGNLTGKWIIDKRHSTDPEAGLKMGTPNDQNEKMPGVGLHLEILQVPTGGLAQIPESRILDDNQSTLLKDFLFGTRRSDNQLIRGTEGPHSRLVPNLTLKTPIQNIETGQHVRGEINQNGADGGGFIIEGIGLWIHSFDERQDGA</sequence>
<reference evidence="1" key="1">
    <citation type="submission" date="2022-12" db="EMBL/GenBank/DDBJ databases">
        <authorList>
            <person name="Petersen C."/>
        </authorList>
    </citation>
    <scope>NUCLEOTIDE SEQUENCE</scope>
    <source>
        <strain evidence="1">IBT 16125</strain>
    </source>
</reference>
<dbReference type="RefSeq" id="XP_056767585.1">
    <property type="nucleotide sequence ID" value="XM_056908967.1"/>
</dbReference>
<proteinExistence type="predicted"/>
<dbReference type="Proteomes" id="UP001213681">
    <property type="component" value="Unassembled WGS sequence"/>
</dbReference>
<comment type="caution">
    <text evidence="1">The sequence shown here is derived from an EMBL/GenBank/DDBJ whole genome shotgun (WGS) entry which is preliminary data.</text>
</comment>
<dbReference type="InterPro" id="IPR053037">
    <property type="entry name" value="Pericyclase_pydY-like"/>
</dbReference>
<gene>
    <name evidence="1" type="ORF">N7458_005585</name>
</gene>
<organism evidence="1 2">
    <name type="scientific">Penicillium daleae</name>
    <dbReference type="NCBI Taxonomy" id="63821"/>
    <lineage>
        <taxon>Eukaryota</taxon>
        <taxon>Fungi</taxon>
        <taxon>Dikarya</taxon>
        <taxon>Ascomycota</taxon>
        <taxon>Pezizomycotina</taxon>
        <taxon>Eurotiomycetes</taxon>
        <taxon>Eurotiomycetidae</taxon>
        <taxon>Eurotiales</taxon>
        <taxon>Aspergillaceae</taxon>
        <taxon>Penicillium</taxon>
    </lineage>
</organism>
<reference evidence="1" key="2">
    <citation type="journal article" date="2023" name="IMA Fungus">
        <title>Comparative genomic study of the Penicillium genus elucidates a diverse pangenome and 15 lateral gene transfer events.</title>
        <authorList>
            <person name="Petersen C."/>
            <person name="Sorensen T."/>
            <person name="Nielsen M.R."/>
            <person name="Sondergaard T.E."/>
            <person name="Sorensen J.L."/>
            <person name="Fitzpatrick D.A."/>
            <person name="Frisvad J.C."/>
            <person name="Nielsen K.L."/>
        </authorList>
    </citation>
    <scope>NUCLEOTIDE SEQUENCE</scope>
    <source>
        <strain evidence="1">IBT 16125</strain>
    </source>
</reference>
<name>A0AAD6G4W8_9EURO</name>
<evidence type="ECO:0000313" key="1">
    <source>
        <dbReference type="EMBL" id="KAJ5454629.1"/>
    </source>
</evidence>
<dbReference type="AlphaFoldDB" id="A0AAD6G4W8"/>
<dbReference type="EMBL" id="JAPVEA010000005">
    <property type="protein sequence ID" value="KAJ5454629.1"/>
    <property type="molecule type" value="Genomic_DNA"/>
</dbReference>
<accession>A0AAD6G4W8</accession>
<dbReference type="PANTHER" id="PTHR38115:SF1">
    <property type="entry name" value="LIPOCALIN-LIKE DOMAIN-CONTAINING PROTEIN"/>
    <property type="match status" value="1"/>
</dbReference>
<dbReference type="PANTHER" id="PTHR38115">
    <property type="entry name" value="LIPOCALIN-LIKE DOMAIN-CONTAINING PROTEIN"/>
    <property type="match status" value="1"/>
</dbReference>